<accession>A0AAD3SHT6</accession>
<dbReference type="EMBL" id="BSYO01000010">
    <property type="protein sequence ID" value="GMH10879.1"/>
    <property type="molecule type" value="Genomic_DNA"/>
</dbReference>
<organism evidence="1 2">
    <name type="scientific">Nepenthes gracilis</name>
    <name type="common">Slender pitcher plant</name>
    <dbReference type="NCBI Taxonomy" id="150966"/>
    <lineage>
        <taxon>Eukaryota</taxon>
        <taxon>Viridiplantae</taxon>
        <taxon>Streptophyta</taxon>
        <taxon>Embryophyta</taxon>
        <taxon>Tracheophyta</taxon>
        <taxon>Spermatophyta</taxon>
        <taxon>Magnoliopsida</taxon>
        <taxon>eudicotyledons</taxon>
        <taxon>Gunneridae</taxon>
        <taxon>Pentapetalae</taxon>
        <taxon>Caryophyllales</taxon>
        <taxon>Nepenthaceae</taxon>
        <taxon>Nepenthes</taxon>
    </lineage>
</organism>
<reference evidence="1" key="1">
    <citation type="submission" date="2023-05" db="EMBL/GenBank/DDBJ databases">
        <title>Nepenthes gracilis genome sequencing.</title>
        <authorList>
            <person name="Fukushima K."/>
        </authorList>
    </citation>
    <scope>NUCLEOTIDE SEQUENCE</scope>
    <source>
        <strain evidence="1">SING2019-196</strain>
    </source>
</reference>
<evidence type="ECO:0000313" key="2">
    <source>
        <dbReference type="Proteomes" id="UP001279734"/>
    </source>
</evidence>
<keyword evidence="2" id="KW-1185">Reference proteome</keyword>
<dbReference type="Proteomes" id="UP001279734">
    <property type="component" value="Unassembled WGS sequence"/>
</dbReference>
<sequence length="78" mass="8417">MHLPFQNPTNCLISPSIPVSFTSGSRVTCYTFSSVITLTLAPAPAPAPACLLLFVTLPLMQMATDDRHQPSPWNSIAM</sequence>
<gene>
    <name evidence="1" type="ORF">Nepgr_012720</name>
</gene>
<comment type="caution">
    <text evidence="1">The sequence shown here is derived from an EMBL/GenBank/DDBJ whole genome shotgun (WGS) entry which is preliminary data.</text>
</comment>
<evidence type="ECO:0000313" key="1">
    <source>
        <dbReference type="EMBL" id="GMH10879.1"/>
    </source>
</evidence>
<protein>
    <submittedName>
        <fullName evidence="1">Uncharacterized protein</fullName>
    </submittedName>
</protein>
<name>A0AAD3SHT6_NEPGR</name>
<dbReference type="AlphaFoldDB" id="A0AAD3SHT6"/>
<proteinExistence type="predicted"/>